<proteinExistence type="predicted"/>
<evidence type="ECO:0000313" key="1">
    <source>
        <dbReference type="EMBL" id="DBA01983.1"/>
    </source>
</evidence>
<comment type="caution">
    <text evidence="1">The sequence shown here is derived from an EMBL/GenBank/DDBJ whole genome shotgun (WGS) entry which is preliminary data.</text>
</comment>
<organism evidence="1 2">
    <name type="scientific">Lagenidium giganteum</name>
    <dbReference type="NCBI Taxonomy" id="4803"/>
    <lineage>
        <taxon>Eukaryota</taxon>
        <taxon>Sar</taxon>
        <taxon>Stramenopiles</taxon>
        <taxon>Oomycota</taxon>
        <taxon>Peronosporomycetes</taxon>
        <taxon>Pythiales</taxon>
        <taxon>Pythiaceae</taxon>
    </lineage>
</organism>
<reference evidence="1" key="1">
    <citation type="submission" date="2022-11" db="EMBL/GenBank/DDBJ databases">
        <authorList>
            <person name="Morgan W.R."/>
            <person name="Tartar A."/>
        </authorList>
    </citation>
    <scope>NUCLEOTIDE SEQUENCE</scope>
    <source>
        <strain evidence="1">ARSEF 373</strain>
    </source>
</reference>
<accession>A0AAV2Z9P7</accession>
<reference evidence="1" key="2">
    <citation type="journal article" date="2023" name="Microbiol Resour">
        <title>Decontamination and Annotation of the Draft Genome Sequence of the Oomycete Lagenidium giganteum ARSEF 373.</title>
        <authorList>
            <person name="Morgan W.R."/>
            <person name="Tartar A."/>
        </authorList>
    </citation>
    <scope>NUCLEOTIDE SEQUENCE</scope>
    <source>
        <strain evidence="1">ARSEF 373</strain>
    </source>
</reference>
<dbReference type="EMBL" id="DAKRPA010000038">
    <property type="protein sequence ID" value="DBA01983.1"/>
    <property type="molecule type" value="Genomic_DNA"/>
</dbReference>
<name>A0AAV2Z9P7_9STRA</name>
<dbReference type="Proteomes" id="UP001146120">
    <property type="component" value="Unassembled WGS sequence"/>
</dbReference>
<dbReference type="AlphaFoldDB" id="A0AAV2Z9P7"/>
<sequence length="142" mass="16355">MLHHPTVSPKLARFLTFFSQFEFVLHHVKGRLNVVADALSRPAQSPVEDDDRQDSEVIDEEKFRLPTVHDCDERCAHVSSSFRCHSVNAATIRLLPDHEVSLLLDDQDFRGRAERRKVGECQELWMKSITSSSMYPMSTCRQ</sequence>
<gene>
    <name evidence="1" type="ORF">N0F65_006716</name>
</gene>
<keyword evidence="2" id="KW-1185">Reference proteome</keyword>
<protein>
    <submittedName>
        <fullName evidence="1">Uncharacterized protein</fullName>
    </submittedName>
</protein>
<evidence type="ECO:0000313" key="2">
    <source>
        <dbReference type="Proteomes" id="UP001146120"/>
    </source>
</evidence>